<dbReference type="Proteomes" id="UP000655883">
    <property type="component" value="Segment"/>
</dbReference>
<sequence>MTSKNTLLAGRASVPISDPYRNKIINGDFRFWQRATSQTTSDYASDDRWANTHSGSTKTHSLQTFTIGQTEVPGEPVNFSRTIVTSVANAANYVQKQQRIEDVRSLAGKRATVTFYAKADSTKNISIDLVQSFGTGGSPSSNVDFAPKKVLLSSSWQKFSYTINIPSVSGKTLGSNGDHYLGLRFWFDAGSNWNTNTVSLGQQSGTFDIARVSLVEGDATSETDPFYPRHYGQELSLCMRYFQVITVLLRAYQASGYNFSTRAQFPVPMRTTPTMTTVSSSNFDTMFSVSNVYLEPGLNSTTSAGAIYMTYTGKADAEL</sequence>
<gene>
    <name evidence="1" type="ORF">EVB97_347</name>
</gene>
<evidence type="ECO:0000313" key="2">
    <source>
        <dbReference type="Proteomes" id="UP000655883"/>
    </source>
</evidence>
<reference evidence="1 2" key="1">
    <citation type="submission" date="2020-01" db="EMBL/GenBank/DDBJ databases">
        <title>Patterns of diversity and host range of bacteriophage communities associated with bean-nodulatin bacteria.</title>
        <authorList>
            <person name="Vann Cauwenberghe J."/>
            <person name="Santamaria R.I."/>
            <person name="Bustos P."/>
            <person name="Juarez S."/>
            <person name="Gonzalez V."/>
        </authorList>
    </citation>
    <scope>NUCLEOTIDE SEQUENCE [LARGE SCALE GENOMIC DNA]</scope>
    <source>
        <strain evidence="2">RHph</strain>
    </source>
</reference>
<dbReference type="InterPro" id="IPR008979">
    <property type="entry name" value="Galactose-bd-like_sf"/>
</dbReference>
<evidence type="ECO:0000313" key="1">
    <source>
        <dbReference type="EMBL" id="QIG72885.1"/>
    </source>
</evidence>
<dbReference type="Gene3D" id="2.60.120.260">
    <property type="entry name" value="Galactose-binding domain-like"/>
    <property type="match status" value="1"/>
</dbReference>
<protein>
    <submittedName>
        <fullName evidence="1">Putative phage tail fiber protein</fullName>
    </submittedName>
</protein>
<name>A0A7S5UW36_9CAUD</name>
<organism evidence="1 2">
    <name type="scientific">Rhizobium phage RHph_Y65</name>
    <dbReference type="NCBI Taxonomy" id="2509785"/>
    <lineage>
        <taxon>Viruses</taxon>
        <taxon>Duplodnaviria</taxon>
        <taxon>Heunggongvirae</taxon>
        <taxon>Uroviricota</taxon>
        <taxon>Caudoviricetes</taxon>
        <taxon>Kleczkowskaviridae</taxon>
        <taxon>Cuauhnahuacvirus</taxon>
        <taxon>Cuauhnahuacvirus Y65</taxon>
    </lineage>
</organism>
<dbReference type="SUPFAM" id="SSF49785">
    <property type="entry name" value="Galactose-binding domain-like"/>
    <property type="match status" value="1"/>
</dbReference>
<proteinExistence type="predicted"/>
<accession>A0A7S5UW36</accession>
<keyword evidence="2" id="KW-1185">Reference proteome</keyword>
<dbReference type="EMBL" id="MN988525">
    <property type="protein sequence ID" value="QIG72885.1"/>
    <property type="molecule type" value="Genomic_DNA"/>
</dbReference>